<dbReference type="OrthoDB" id="3799266at2759"/>
<accession>A0A9P6KVV7</accession>
<feature type="compositionally biased region" description="Basic and acidic residues" evidence="1">
    <location>
        <begin position="315"/>
        <end position="339"/>
    </location>
</feature>
<evidence type="ECO:0000313" key="2">
    <source>
        <dbReference type="EMBL" id="KAF9741338.1"/>
    </source>
</evidence>
<evidence type="ECO:0000313" key="3">
    <source>
        <dbReference type="Proteomes" id="UP000756921"/>
    </source>
</evidence>
<feature type="region of interest" description="Disordered" evidence="1">
    <location>
        <begin position="304"/>
        <end position="354"/>
    </location>
</feature>
<sequence>MYDLKIYPGKHSLTRRPTRKLQWFDICLTRRSTEKAPAVRHLPDAKVHRESSSCSTSRPPDAETESSTTPGLPTRHVHHNSGIGLNTCTKIVMKTSQRQHVAYNETPAFPYHTYNSYRPDGPTSRLDANLRRGDTWTPGPSPASHAQINSRTVRHDTPNHTQSIEPNGSGRPKAPQVYDRGIDRLIVRTVRAYRLVISYQWDCPTGHRWMPEHIDLIHEAGKMIETDRSALESLRLGLVRGDDAAVAGQIHDAAHALRDYCEEIQELVRMHERAPVFNGKDLEWGGQGRSVEVPFRDAFGEKGDVEGIQRVAGRGRHEPPVKQRDPSPRTQPERYDGSGRRGYFASDTWRPTEA</sequence>
<evidence type="ECO:0000256" key="1">
    <source>
        <dbReference type="SAM" id="MobiDB-lite"/>
    </source>
</evidence>
<feature type="region of interest" description="Disordered" evidence="1">
    <location>
        <begin position="136"/>
        <end position="176"/>
    </location>
</feature>
<protein>
    <submittedName>
        <fullName evidence="2">Uncharacterized protein</fullName>
    </submittedName>
</protein>
<dbReference type="AlphaFoldDB" id="A0A9P6KVV7"/>
<name>A0A9P6KVV7_9PLEO</name>
<proteinExistence type="predicted"/>
<reference evidence="2" key="1">
    <citation type="journal article" date="2020" name="Mol. Plant Microbe Interact.">
        <title>Genome Sequence of the Biocontrol Agent Coniothyrium minitans strain Conio (IMI 134523).</title>
        <authorList>
            <person name="Patel D."/>
            <person name="Shittu T.A."/>
            <person name="Baroncelli R."/>
            <person name="Muthumeenakshi S."/>
            <person name="Osborne T.H."/>
            <person name="Janganan T.K."/>
            <person name="Sreenivasaprasad S."/>
        </authorList>
    </citation>
    <scope>NUCLEOTIDE SEQUENCE</scope>
    <source>
        <strain evidence="2">Conio</strain>
    </source>
</reference>
<feature type="compositionally biased region" description="Basic and acidic residues" evidence="1">
    <location>
        <begin position="41"/>
        <end position="51"/>
    </location>
</feature>
<keyword evidence="3" id="KW-1185">Reference proteome</keyword>
<feature type="region of interest" description="Disordered" evidence="1">
    <location>
        <begin position="35"/>
        <end position="81"/>
    </location>
</feature>
<comment type="caution">
    <text evidence="2">The sequence shown here is derived from an EMBL/GenBank/DDBJ whole genome shotgun (WGS) entry which is preliminary data.</text>
</comment>
<dbReference type="Proteomes" id="UP000756921">
    <property type="component" value="Unassembled WGS sequence"/>
</dbReference>
<organism evidence="2 3">
    <name type="scientific">Paraphaeosphaeria minitans</name>
    <dbReference type="NCBI Taxonomy" id="565426"/>
    <lineage>
        <taxon>Eukaryota</taxon>
        <taxon>Fungi</taxon>
        <taxon>Dikarya</taxon>
        <taxon>Ascomycota</taxon>
        <taxon>Pezizomycotina</taxon>
        <taxon>Dothideomycetes</taxon>
        <taxon>Pleosporomycetidae</taxon>
        <taxon>Pleosporales</taxon>
        <taxon>Massarineae</taxon>
        <taxon>Didymosphaeriaceae</taxon>
        <taxon>Paraphaeosphaeria</taxon>
    </lineage>
</organism>
<gene>
    <name evidence="2" type="ORF">PMIN01_00877</name>
</gene>
<dbReference type="EMBL" id="WJXW01000001">
    <property type="protein sequence ID" value="KAF9741338.1"/>
    <property type="molecule type" value="Genomic_DNA"/>
</dbReference>